<keyword evidence="6" id="KW-0456">Lyase</keyword>
<dbReference type="PANTHER" id="PTHR21327">
    <property type="entry name" value="GTP CYCLOHYDROLASE II-RELATED"/>
    <property type="match status" value="1"/>
</dbReference>
<gene>
    <name evidence="6" type="ORF">ACFSVL_08410</name>
</gene>
<proteinExistence type="predicted"/>
<evidence type="ECO:0000313" key="7">
    <source>
        <dbReference type="Proteomes" id="UP001597483"/>
    </source>
</evidence>
<organism evidence="6 7">
    <name type="scientific">Amycolatopsis silviterrae</name>
    <dbReference type="NCBI Taxonomy" id="1656914"/>
    <lineage>
        <taxon>Bacteria</taxon>
        <taxon>Bacillati</taxon>
        <taxon>Actinomycetota</taxon>
        <taxon>Actinomycetes</taxon>
        <taxon>Pseudonocardiales</taxon>
        <taxon>Pseudonocardiaceae</taxon>
        <taxon>Amycolatopsis</taxon>
    </lineage>
</organism>
<comment type="function">
    <text evidence="1">Catalyzes the conversion of D-ribulose 5-phosphate to formate and 3,4-dihydroxy-2-butanone 4-phosphate.</text>
</comment>
<evidence type="ECO:0000256" key="4">
    <source>
        <dbReference type="ARBA" id="ARBA00022619"/>
    </source>
</evidence>
<dbReference type="PANTHER" id="PTHR21327:SF18">
    <property type="entry name" value="3,4-DIHYDROXY-2-BUTANONE 4-PHOSPHATE SYNTHASE"/>
    <property type="match status" value="1"/>
</dbReference>
<dbReference type="SUPFAM" id="SSF55821">
    <property type="entry name" value="YrdC/RibB"/>
    <property type="match status" value="1"/>
</dbReference>
<dbReference type="InterPro" id="IPR017945">
    <property type="entry name" value="DHBP_synth_RibB-like_a/b_dom"/>
</dbReference>
<keyword evidence="5" id="KW-0479">Metal-binding</keyword>
<comment type="caution">
    <text evidence="6">The sequence shown here is derived from an EMBL/GenBank/DDBJ whole genome shotgun (WGS) entry which is preliminary data.</text>
</comment>
<name>A0ABW5H2I6_9PSEU</name>
<dbReference type="EMBL" id="JBHUKS010000005">
    <property type="protein sequence ID" value="MFD2467410.1"/>
    <property type="molecule type" value="Genomic_DNA"/>
</dbReference>
<dbReference type="Gene3D" id="3.90.870.10">
    <property type="entry name" value="DHBP synthase"/>
    <property type="match status" value="1"/>
</dbReference>
<dbReference type="EC" id="4.1.99.12" evidence="3"/>
<protein>
    <recommendedName>
        <fullName evidence="3">3,4-dihydroxy-2-butanone-4-phosphate synthase</fullName>
        <ecNumber evidence="3">4.1.99.12</ecNumber>
    </recommendedName>
</protein>
<dbReference type="GO" id="GO:0008686">
    <property type="term" value="F:3,4-dihydroxy-2-butanone-4-phosphate synthase activity"/>
    <property type="evidence" value="ECO:0007669"/>
    <property type="project" value="UniProtKB-EC"/>
</dbReference>
<dbReference type="Proteomes" id="UP001597483">
    <property type="component" value="Unassembled WGS sequence"/>
</dbReference>
<evidence type="ECO:0000256" key="3">
    <source>
        <dbReference type="ARBA" id="ARBA00012153"/>
    </source>
</evidence>
<reference evidence="7" key="1">
    <citation type="journal article" date="2019" name="Int. J. Syst. Evol. Microbiol.">
        <title>The Global Catalogue of Microorganisms (GCM) 10K type strain sequencing project: providing services to taxonomists for standard genome sequencing and annotation.</title>
        <authorList>
            <consortium name="The Broad Institute Genomics Platform"/>
            <consortium name="The Broad Institute Genome Sequencing Center for Infectious Disease"/>
            <person name="Wu L."/>
            <person name="Ma J."/>
        </authorList>
    </citation>
    <scope>NUCLEOTIDE SEQUENCE [LARGE SCALE GENOMIC DNA]</scope>
    <source>
        <strain evidence="7">CGMCC 4.7641</strain>
    </source>
</reference>
<keyword evidence="7" id="KW-1185">Reference proteome</keyword>
<evidence type="ECO:0000256" key="5">
    <source>
        <dbReference type="ARBA" id="ARBA00022723"/>
    </source>
</evidence>
<evidence type="ECO:0000313" key="6">
    <source>
        <dbReference type="EMBL" id="MFD2467410.1"/>
    </source>
</evidence>
<dbReference type="InterPro" id="IPR000422">
    <property type="entry name" value="DHBP_synthase_RibB"/>
</dbReference>
<evidence type="ECO:0000256" key="1">
    <source>
        <dbReference type="ARBA" id="ARBA00002284"/>
    </source>
</evidence>
<dbReference type="RefSeq" id="WP_378302110.1">
    <property type="nucleotide sequence ID" value="NZ_JBHUKS010000005.1"/>
</dbReference>
<accession>A0ABW5H2I6</accession>
<evidence type="ECO:0000256" key="2">
    <source>
        <dbReference type="ARBA" id="ARBA00004904"/>
    </source>
</evidence>
<dbReference type="Pfam" id="PF00926">
    <property type="entry name" value="DHBP_synthase"/>
    <property type="match status" value="1"/>
</dbReference>
<keyword evidence="4" id="KW-0686">Riboflavin biosynthesis</keyword>
<sequence length="209" mass="21336">MTSLAAHPVDAALSALATGRPMVLSAADAALILPAAKVSTTALAFVVRHSSGLVSVALPGDRCDALELPPMCPSFRAGDGPAWCVAVDAATGVTTGISAADRAETIRRLADPATVPQDLHRPGHVLPCATHPQGILGRLAIPEAAVDLCLRAGHSAAAVFAGLVSPSDPRRMATPRESVAFAAEHGLPVLDLSDAVRNCQANQRIPRSG</sequence>
<comment type="pathway">
    <text evidence="2">Cofactor biosynthesis; riboflavin biosynthesis; 2-hydroxy-3-oxobutyl phosphate from D-ribulose 5-phosphate: step 1/1.</text>
</comment>